<feature type="transmembrane region" description="Helical" evidence="17">
    <location>
        <begin position="417"/>
        <end position="439"/>
    </location>
</feature>
<evidence type="ECO:0000256" key="10">
    <source>
        <dbReference type="ARBA" id="ARBA00022982"/>
    </source>
</evidence>
<proteinExistence type="inferred from homology"/>
<feature type="transmembrane region" description="Helical" evidence="17">
    <location>
        <begin position="136"/>
        <end position="159"/>
    </location>
</feature>
<evidence type="ECO:0000256" key="14">
    <source>
        <dbReference type="ARBA" id="ARBA00023128"/>
    </source>
</evidence>
<dbReference type="PRINTS" id="PR01437">
    <property type="entry name" value="NUOXDRDTASE4"/>
</dbReference>
<dbReference type="PANTHER" id="PTHR43507:SF20">
    <property type="entry name" value="NADH-UBIQUINONE OXIDOREDUCTASE CHAIN 4"/>
    <property type="match status" value="1"/>
</dbReference>
<evidence type="ECO:0000256" key="4">
    <source>
        <dbReference type="ARBA" id="ARBA00012944"/>
    </source>
</evidence>
<dbReference type="GO" id="GO:0042773">
    <property type="term" value="P:ATP synthesis coupled electron transport"/>
    <property type="evidence" value="ECO:0007669"/>
    <property type="project" value="InterPro"/>
</dbReference>
<evidence type="ECO:0000256" key="11">
    <source>
        <dbReference type="ARBA" id="ARBA00022989"/>
    </source>
</evidence>
<name>A0A7M3UJ20_9CUCU</name>
<keyword evidence="11 17" id="KW-1133">Transmembrane helix</keyword>
<reference evidence="20" key="1">
    <citation type="journal article" date="2020" name="Mitochondrial DNA Part B Resour">
        <title>The complete mitochondrial genome of Psylliodes balyi Jacoby (Coleoptera: Chrysomelidae).</title>
        <authorList>
            <person name="Gao X.-J."/>
            <person name="Wang H.-L."/>
            <person name="Zu J.-H."/>
        </authorList>
    </citation>
    <scope>NUCLEOTIDE SEQUENCE</scope>
</reference>
<keyword evidence="10 17" id="KW-0249">Electron transport</keyword>
<dbReference type="GO" id="GO:0048039">
    <property type="term" value="F:ubiquinone binding"/>
    <property type="evidence" value="ECO:0007669"/>
    <property type="project" value="TreeGrafter"/>
</dbReference>
<dbReference type="EMBL" id="MT644112">
    <property type="protein sequence ID" value="QOH99585.1"/>
    <property type="molecule type" value="Genomic_DNA"/>
</dbReference>
<comment type="subcellular location">
    <subcellularLocation>
        <location evidence="2 17">Mitochondrion membrane</location>
        <topology evidence="2 17">Multi-pass membrane protein</topology>
    </subcellularLocation>
</comment>
<dbReference type="InterPro" id="IPR000260">
    <property type="entry name" value="NADH4_N"/>
</dbReference>
<keyword evidence="9" id="KW-1278">Translocase</keyword>
<dbReference type="RefSeq" id="YP_010010566.1">
    <property type="nucleotide sequence ID" value="NC_053362.1"/>
</dbReference>
<dbReference type="GeneID" id="63044574"/>
<keyword evidence="12 17" id="KW-0520">NAD</keyword>
<feature type="transmembrane region" description="Helical" evidence="17">
    <location>
        <begin position="107"/>
        <end position="129"/>
    </location>
</feature>
<keyword evidence="15 17" id="KW-0472">Membrane</keyword>
<comment type="similarity">
    <text evidence="3 17">Belongs to the complex I subunit 4 family.</text>
</comment>
<evidence type="ECO:0000256" key="16">
    <source>
        <dbReference type="ARBA" id="ARBA00049551"/>
    </source>
</evidence>
<feature type="transmembrane region" description="Helical" evidence="17">
    <location>
        <begin position="84"/>
        <end position="101"/>
    </location>
</feature>
<evidence type="ECO:0000256" key="9">
    <source>
        <dbReference type="ARBA" id="ARBA00022967"/>
    </source>
</evidence>
<evidence type="ECO:0000259" key="19">
    <source>
        <dbReference type="Pfam" id="PF01059"/>
    </source>
</evidence>
<comment type="function">
    <text evidence="1">Core subunit of the mitochondrial membrane respiratory chain NADH dehydrogenase (Complex I) that is believed to belong to the minimal assembly required for catalysis. Complex I functions in the transfer of electrons from NADH to the respiratory chain. The immediate electron acceptor for the enzyme is believed to be ubiquinone.</text>
</comment>
<dbReference type="InterPro" id="IPR001750">
    <property type="entry name" value="ND/Mrp_TM"/>
</dbReference>
<dbReference type="AlphaFoldDB" id="A0A7M3UJ20"/>
<dbReference type="CTD" id="4538"/>
<evidence type="ECO:0000256" key="13">
    <source>
        <dbReference type="ARBA" id="ARBA00023075"/>
    </source>
</evidence>
<dbReference type="GO" id="GO:0008137">
    <property type="term" value="F:NADH dehydrogenase (ubiquinone) activity"/>
    <property type="evidence" value="ECO:0007669"/>
    <property type="project" value="UniProtKB-UniRule"/>
</dbReference>
<protein>
    <recommendedName>
        <fullName evidence="5 17">NADH-ubiquinone oxidoreductase chain 4</fullName>
        <ecNumber evidence="4 17">7.1.1.2</ecNumber>
    </recommendedName>
</protein>
<keyword evidence="8 17" id="KW-0812">Transmembrane</keyword>
<dbReference type="EC" id="7.1.1.2" evidence="4 17"/>
<sequence length="440" mass="51622">MMKFLFVMIMLMPLSSFNFWFLQWMFFILTFMFLLMYCNFIWVNISYFMGCDLLSFTLILLSLWICSLMMLASSKLKKNKDYHNFFMFVMVFLLISLFLAFSSMSLFIFYLFFEISLIPTLILIIGWGYQPERLEAGIYLLFYTMLMSLPMLLMIFYVYNKHSLFFGVLNYKLNFFFMYLSMNLVFFIKIPMYFLHLWLPKAHVEAPVSGSMILAGVMLKLGGYGLLRLMLMFQMFINSWNMIIIIISLFGGFIISLICLRQSDMKSLIAYSSVSHMGLSLAGLMSLNYWGMWGALVMMLAHGLCSSGLFCLVNLMYERTLSRSIYLNKGLLNLIPSLSLYWFLLLSSNMAAPPSMNLFSEIMLINSLVGYSYMNMLFLSLISFFSAAYSLFLYSYTQHGKFYSSLFSFSMGLNREYLLLLLHWFPLNMIFMKIEIIQWI</sequence>
<keyword evidence="13 17" id="KW-0830">Ubiquinone</keyword>
<evidence type="ECO:0000313" key="20">
    <source>
        <dbReference type="EMBL" id="QOH99585.1"/>
    </source>
</evidence>
<evidence type="ECO:0000256" key="15">
    <source>
        <dbReference type="ARBA" id="ARBA00023136"/>
    </source>
</evidence>
<evidence type="ECO:0000256" key="2">
    <source>
        <dbReference type="ARBA" id="ARBA00004225"/>
    </source>
</evidence>
<keyword evidence="6 17" id="KW-0813">Transport</keyword>
<comment type="function">
    <text evidence="17">Core subunit of the mitochondrial membrane respiratory chain NADH dehydrogenase (Complex I) which catalyzes electron transfer from NADH through the respiratory chain, using ubiquinone as an electron acceptor. Essential for the catalytic activity and assembly of complex I.</text>
</comment>
<keyword evidence="14 17" id="KW-0496">Mitochondrion</keyword>
<feature type="transmembrane region" description="Helical" evidence="17">
    <location>
        <begin position="21"/>
        <end position="42"/>
    </location>
</feature>
<feature type="transmembrane region" description="Helical" evidence="17">
    <location>
        <begin position="211"/>
        <end position="233"/>
    </location>
</feature>
<dbReference type="InterPro" id="IPR003918">
    <property type="entry name" value="NADH_UbQ_OxRdtase"/>
</dbReference>
<evidence type="ECO:0000256" key="1">
    <source>
        <dbReference type="ARBA" id="ARBA00003257"/>
    </source>
</evidence>
<evidence type="ECO:0000256" key="3">
    <source>
        <dbReference type="ARBA" id="ARBA00009025"/>
    </source>
</evidence>
<feature type="transmembrane region" description="Helical" evidence="17">
    <location>
        <begin position="239"/>
        <end position="260"/>
    </location>
</feature>
<keyword evidence="7 17" id="KW-0679">Respiratory chain</keyword>
<evidence type="ECO:0000259" key="18">
    <source>
        <dbReference type="Pfam" id="PF00361"/>
    </source>
</evidence>
<accession>A0A7M3UJ20</accession>
<feature type="transmembrane region" description="Helical" evidence="17">
    <location>
        <begin position="54"/>
        <end position="72"/>
    </location>
</feature>
<feature type="transmembrane region" description="Helical" evidence="17">
    <location>
        <begin position="330"/>
        <end position="352"/>
    </location>
</feature>
<feature type="domain" description="NADH:ubiquinone oxidoreductase chain 4 N-terminal" evidence="19">
    <location>
        <begin position="1"/>
        <end position="100"/>
    </location>
</feature>
<feature type="transmembrane region" description="Helical" evidence="17">
    <location>
        <begin position="372"/>
        <end position="396"/>
    </location>
</feature>
<organism evidence="20">
    <name type="scientific">Psylliodes chlorophana</name>
    <dbReference type="NCBI Taxonomy" id="2777738"/>
    <lineage>
        <taxon>Eukaryota</taxon>
        <taxon>Metazoa</taxon>
        <taxon>Ecdysozoa</taxon>
        <taxon>Arthropoda</taxon>
        <taxon>Hexapoda</taxon>
        <taxon>Insecta</taxon>
        <taxon>Pterygota</taxon>
        <taxon>Neoptera</taxon>
        <taxon>Endopterygota</taxon>
        <taxon>Coleoptera</taxon>
        <taxon>Polyphaga</taxon>
        <taxon>Cucujiformia</taxon>
        <taxon>Chrysomeloidea</taxon>
        <taxon>Chrysomelidae</taxon>
        <taxon>Galerucinae</taxon>
        <taxon>Alticini</taxon>
        <taxon>Psylliodes</taxon>
    </lineage>
</organism>
<dbReference type="Pfam" id="PF00361">
    <property type="entry name" value="Proton_antipo_M"/>
    <property type="match status" value="1"/>
</dbReference>
<reference evidence="20" key="2">
    <citation type="submission" date="2020-06" db="EMBL/GenBank/DDBJ databases">
        <authorList>
            <person name="Gao X."/>
            <person name="Wang H."/>
            <person name="Zu J."/>
        </authorList>
    </citation>
    <scope>NUCLEOTIDE SEQUENCE</scope>
</reference>
<evidence type="ECO:0000256" key="12">
    <source>
        <dbReference type="ARBA" id="ARBA00023027"/>
    </source>
</evidence>
<comment type="catalytic activity">
    <reaction evidence="16 17">
        <text>a ubiquinone + NADH + 5 H(+)(in) = a ubiquinol + NAD(+) + 4 H(+)(out)</text>
        <dbReference type="Rhea" id="RHEA:29091"/>
        <dbReference type="Rhea" id="RHEA-COMP:9565"/>
        <dbReference type="Rhea" id="RHEA-COMP:9566"/>
        <dbReference type="ChEBI" id="CHEBI:15378"/>
        <dbReference type="ChEBI" id="CHEBI:16389"/>
        <dbReference type="ChEBI" id="CHEBI:17976"/>
        <dbReference type="ChEBI" id="CHEBI:57540"/>
        <dbReference type="ChEBI" id="CHEBI:57945"/>
        <dbReference type="EC" id="7.1.1.2"/>
    </reaction>
</comment>
<evidence type="ECO:0000256" key="17">
    <source>
        <dbReference type="RuleBase" id="RU003297"/>
    </source>
</evidence>
<evidence type="ECO:0000256" key="5">
    <source>
        <dbReference type="ARBA" id="ARBA00021006"/>
    </source>
</evidence>
<dbReference type="GO" id="GO:0003954">
    <property type="term" value="F:NADH dehydrogenase activity"/>
    <property type="evidence" value="ECO:0007669"/>
    <property type="project" value="TreeGrafter"/>
</dbReference>
<evidence type="ECO:0000256" key="6">
    <source>
        <dbReference type="ARBA" id="ARBA00022448"/>
    </source>
</evidence>
<dbReference type="GO" id="GO:0031966">
    <property type="term" value="C:mitochondrial membrane"/>
    <property type="evidence" value="ECO:0007669"/>
    <property type="project" value="UniProtKB-SubCell"/>
</dbReference>
<gene>
    <name evidence="20" type="primary">ND4</name>
</gene>
<feature type="transmembrane region" description="Helical" evidence="17">
    <location>
        <begin position="293"/>
        <end position="318"/>
    </location>
</feature>
<evidence type="ECO:0000256" key="7">
    <source>
        <dbReference type="ARBA" id="ARBA00022660"/>
    </source>
</evidence>
<dbReference type="Pfam" id="PF01059">
    <property type="entry name" value="Oxidored_q5_N"/>
    <property type="match status" value="1"/>
</dbReference>
<feature type="transmembrane region" description="Helical" evidence="17">
    <location>
        <begin position="179"/>
        <end position="199"/>
    </location>
</feature>
<dbReference type="PANTHER" id="PTHR43507">
    <property type="entry name" value="NADH-UBIQUINONE OXIDOREDUCTASE CHAIN 4"/>
    <property type="match status" value="1"/>
</dbReference>
<geneLocation type="mitochondrion" evidence="20"/>
<dbReference type="GO" id="GO:0015990">
    <property type="term" value="P:electron transport coupled proton transport"/>
    <property type="evidence" value="ECO:0007669"/>
    <property type="project" value="TreeGrafter"/>
</dbReference>
<feature type="domain" description="NADH:quinone oxidoreductase/Mrp antiporter transmembrane" evidence="18">
    <location>
        <begin position="103"/>
        <end position="384"/>
    </location>
</feature>
<evidence type="ECO:0000256" key="8">
    <source>
        <dbReference type="ARBA" id="ARBA00022692"/>
    </source>
</evidence>